<organism evidence="1">
    <name type="scientific">marine sediment metagenome</name>
    <dbReference type="NCBI Taxonomy" id="412755"/>
    <lineage>
        <taxon>unclassified sequences</taxon>
        <taxon>metagenomes</taxon>
        <taxon>ecological metagenomes</taxon>
    </lineage>
</organism>
<proteinExistence type="predicted"/>
<protein>
    <submittedName>
        <fullName evidence="1">Uncharacterized protein</fullName>
    </submittedName>
</protein>
<name>A0A0F9AS87_9ZZZZ</name>
<comment type="caution">
    <text evidence="1">The sequence shown here is derived from an EMBL/GenBank/DDBJ whole genome shotgun (WGS) entry which is preliminary data.</text>
</comment>
<sequence>MTPQNVSVSQKKLHKRTTKTKEELFPELVTMAFNKVWNELNGGEENQTK</sequence>
<evidence type="ECO:0000313" key="1">
    <source>
        <dbReference type="EMBL" id="KKL12449.1"/>
    </source>
</evidence>
<reference evidence="1" key="1">
    <citation type="journal article" date="2015" name="Nature">
        <title>Complex archaea that bridge the gap between prokaryotes and eukaryotes.</title>
        <authorList>
            <person name="Spang A."/>
            <person name="Saw J.H."/>
            <person name="Jorgensen S.L."/>
            <person name="Zaremba-Niedzwiedzka K."/>
            <person name="Martijn J."/>
            <person name="Lind A.E."/>
            <person name="van Eijk R."/>
            <person name="Schleper C."/>
            <person name="Guy L."/>
            <person name="Ettema T.J."/>
        </authorList>
    </citation>
    <scope>NUCLEOTIDE SEQUENCE</scope>
</reference>
<gene>
    <name evidence="1" type="ORF">LCGC14_2535640</name>
</gene>
<dbReference type="EMBL" id="LAZR01041252">
    <property type="protein sequence ID" value="KKL12449.1"/>
    <property type="molecule type" value="Genomic_DNA"/>
</dbReference>
<accession>A0A0F9AS87</accession>
<dbReference type="AlphaFoldDB" id="A0A0F9AS87"/>